<dbReference type="Pfam" id="PF00095">
    <property type="entry name" value="WAP"/>
    <property type="match status" value="1"/>
</dbReference>
<dbReference type="AlphaFoldDB" id="A0AAW0XE00"/>
<feature type="region of interest" description="Disordered" evidence="1">
    <location>
        <begin position="63"/>
        <end position="83"/>
    </location>
</feature>
<organism evidence="4 5">
    <name type="scientific">Cherax quadricarinatus</name>
    <name type="common">Australian red claw crayfish</name>
    <dbReference type="NCBI Taxonomy" id="27406"/>
    <lineage>
        <taxon>Eukaryota</taxon>
        <taxon>Metazoa</taxon>
        <taxon>Ecdysozoa</taxon>
        <taxon>Arthropoda</taxon>
        <taxon>Crustacea</taxon>
        <taxon>Multicrustacea</taxon>
        <taxon>Malacostraca</taxon>
        <taxon>Eumalacostraca</taxon>
        <taxon>Eucarida</taxon>
        <taxon>Decapoda</taxon>
        <taxon>Pleocyemata</taxon>
        <taxon>Astacidea</taxon>
        <taxon>Parastacoidea</taxon>
        <taxon>Parastacidae</taxon>
        <taxon>Cherax</taxon>
    </lineage>
</organism>
<reference evidence="4 5" key="1">
    <citation type="journal article" date="2024" name="BMC Genomics">
        <title>Genome assembly of redclaw crayfish (Cherax quadricarinatus) provides insights into its immune adaptation and hypoxia tolerance.</title>
        <authorList>
            <person name="Liu Z."/>
            <person name="Zheng J."/>
            <person name="Li H."/>
            <person name="Fang K."/>
            <person name="Wang S."/>
            <person name="He J."/>
            <person name="Zhou D."/>
            <person name="Weng S."/>
            <person name="Chi M."/>
            <person name="Gu Z."/>
            <person name="He J."/>
            <person name="Li F."/>
            <person name="Wang M."/>
        </authorList>
    </citation>
    <scope>NUCLEOTIDE SEQUENCE [LARGE SCALE GENOMIC DNA]</scope>
    <source>
        <strain evidence="4">ZL_2023a</strain>
    </source>
</reference>
<feature type="compositionally biased region" description="Basic residues" evidence="1">
    <location>
        <begin position="67"/>
        <end position="78"/>
    </location>
</feature>
<feature type="region of interest" description="Disordered" evidence="1">
    <location>
        <begin position="193"/>
        <end position="285"/>
    </location>
</feature>
<protein>
    <recommendedName>
        <fullName evidence="3">WAP domain-containing protein</fullName>
    </recommendedName>
</protein>
<keyword evidence="5" id="KW-1185">Reference proteome</keyword>
<proteinExistence type="predicted"/>
<evidence type="ECO:0000313" key="4">
    <source>
        <dbReference type="EMBL" id="KAK8742547.1"/>
    </source>
</evidence>
<evidence type="ECO:0000256" key="2">
    <source>
        <dbReference type="SAM" id="SignalP"/>
    </source>
</evidence>
<dbReference type="Gene3D" id="4.10.75.10">
    <property type="entry name" value="Elafin-like"/>
    <property type="match status" value="1"/>
</dbReference>
<evidence type="ECO:0000313" key="5">
    <source>
        <dbReference type="Proteomes" id="UP001445076"/>
    </source>
</evidence>
<dbReference type="SUPFAM" id="SSF57256">
    <property type="entry name" value="Elafin-like"/>
    <property type="match status" value="1"/>
</dbReference>
<evidence type="ECO:0000256" key="1">
    <source>
        <dbReference type="SAM" id="MobiDB-lite"/>
    </source>
</evidence>
<feature type="compositionally biased region" description="Basic and acidic residues" evidence="1">
    <location>
        <begin position="250"/>
        <end position="268"/>
    </location>
</feature>
<comment type="caution">
    <text evidence="4">The sequence shown here is derived from an EMBL/GenBank/DDBJ whole genome shotgun (WGS) entry which is preliminary data.</text>
</comment>
<sequence>MKPVNILVTLLLVTAVNTAPNNCRGRRCRTQGRVNSTTTTPATTTTNVDTTTIADTTTINATTAASSRKRPSLWRPKSRTAATGATTQAVAETVTEAAKELTKEVTEAAAREELTTEEIRRVGVNGWLAAPTAAPTKARITPQRKTDRPGLCETPKAFGIMCMSRKDQCKHDIQCPDSCKCCLVGECGRLCVKPKPTSDDSKEPIKSGNSKKSKEEKEEKVGTKEEVVEQGSKTQPREAVQTTSEATSKTPKDVDKVNTEEDKKKGSDKGTPTETTGAVNKDSTV</sequence>
<dbReference type="Proteomes" id="UP001445076">
    <property type="component" value="Unassembled WGS sequence"/>
</dbReference>
<dbReference type="EMBL" id="JARKIK010000028">
    <property type="protein sequence ID" value="KAK8742547.1"/>
    <property type="molecule type" value="Genomic_DNA"/>
</dbReference>
<evidence type="ECO:0000259" key="3">
    <source>
        <dbReference type="PROSITE" id="PS51390"/>
    </source>
</evidence>
<dbReference type="PROSITE" id="PS51390">
    <property type="entry name" value="WAP"/>
    <property type="match status" value="1"/>
</dbReference>
<feature type="domain" description="WAP" evidence="3">
    <location>
        <begin position="145"/>
        <end position="195"/>
    </location>
</feature>
<dbReference type="GO" id="GO:0030414">
    <property type="term" value="F:peptidase inhibitor activity"/>
    <property type="evidence" value="ECO:0007669"/>
    <property type="project" value="InterPro"/>
</dbReference>
<name>A0AAW0XE00_CHEQU</name>
<feature type="signal peptide" evidence="2">
    <location>
        <begin position="1"/>
        <end position="18"/>
    </location>
</feature>
<feature type="compositionally biased region" description="Basic and acidic residues" evidence="1">
    <location>
        <begin position="196"/>
        <end position="205"/>
    </location>
</feature>
<keyword evidence="2" id="KW-0732">Signal</keyword>
<dbReference type="GO" id="GO:0005576">
    <property type="term" value="C:extracellular region"/>
    <property type="evidence" value="ECO:0007669"/>
    <property type="project" value="InterPro"/>
</dbReference>
<gene>
    <name evidence="4" type="ORF">OTU49_001946</name>
</gene>
<feature type="chain" id="PRO_5043687844" description="WAP domain-containing protein" evidence="2">
    <location>
        <begin position="19"/>
        <end position="285"/>
    </location>
</feature>
<feature type="compositionally biased region" description="Polar residues" evidence="1">
    <location>
        <begin position="240"/>
        <end position="249"/>
    </location>
</feature>
<dbReference type="InterPro" id="IPR008197">
    <property type="entry name" value="WAP_dom"/>
</dbReference>
<feature type="compositionally biased region" description="Basic and acidic residues" evidence="1">
    <location>
        <begin position="212"/>
        <end position="227"/>
    </location>
</feature>
<accession>A0AAW0XE00</accession>
<feature type="compositionally biased region" description="Polar residues" evidence="1">
    <location>
        <begin position="270"/>
        <end position="285"/>
    </location>
</feature>
<dbReference type="InterPro" id="IPR036645">
    <property type="entry name" value="Elafin-like_sf"/>
</dbReference>